<dbReference type="KEGG" id="saca:FFV09_12985"/>
<dbReference type="PANTHER" id="PTHR30151:SF20">
    <property type="entry name" value="ABC TRANSPORTER PERMEASE PROTEIN HI_0355-RELATED"/>
    <property type="match status" value="1"/>
</dbReference>
<sequence length="266" mass="29401">MSLRLTLGRWFRSAWPPFVAVLLFLFVWEMAVRFFAIEAWILPSPSLIAGEASRSADSLWMHTLSTLRLTLIGFAIGSTVGLLVACLLHLVPLLKSALYPLLILSQNVPTIALAPLLMIWFGFGLLPKIIVITLVCFFPVAVSAMDGFAQTDRTMLNYMRMIGAKRVQIFRKLEFPHALPSLFSGLRIAATYSVMGAVIAEWIGAQKGIGYYMILQKSAFRTDRIFAAIVIIVALSLLLFLLVTLIERLVVRGGRRSGNAEGGEAE</sequence>
<dbReference type="Proteomes" id="UP000316968">
    <property type="component" value="Chromosome"/>
</dbReference>
<dbReference type="EMBL" id="CP041217">
    <property type="protein sequence ID" value="QDH21678.1"/>
    <property type="molecule type" value="Genomic_DNA"/>
</dbReference>
<evidence type="ECO:0000256" key="3">
    <source>
        <dbReference type="ARBA" id="ARBA00022475"/>
    </source>
</evidence>
<evidence type="ECO:0000259" key="8">
    <source>
        <dbReference type="PROSITE" id="PS50928"/>
    </source>
</evidence>
<dbReference type="InterPro" id="IPR035906">
    <property type="entry name" value="MetI-like_sf"/>
</dbReference>
<dbReference type="RefSeq" id="WP_141448223.1">
    <property type="nucleotide sequence ID" value="NZ_CP041217.1"/>
</dbReference>
<feature type="transmembrane region" description="Helical" evidence="7">
    <location>
        <begin position="98"/>
        <end position="123"/>
    </location>
</feature>
<accession>A0A4Y6UYS4</accession>
<dbReference type="Pfam" id="PF00528">
    <property type="entry name" value="BPD_transp_1"/>
    <property type="match status" value="1"/>
</dbReference>
<reference evidence="9 10" key="1">
    <citation type="submission" date="2019-06" db="EMBL/GenBank/DDBJ databases">
        <title>Saccharibacillus brassicae sp. nov., an endophytic bacterium isolated from Chinese cabbage seeds (Brassica pekinensis).</title>
        <authorList>
            <person name="Jiang L."/>
            <person name="Lee J."/>
            <person name="Kim S.W."/>
        </authorList>
    </citation>
    <scope>NUCLEOTIDE SEQUENCE [LARGE SCALE GENOMIC DNA]</scope>
    <source>
        <strain evidence="10">KCTC 43072 / ATSA2</strain>
    </source>
</reference>
<name>A0A4Y6UYS4_SACBS</name>
<feature type="transmembrane region" description="Helical" evidence="7">
    <location>
        <begin position="69"/>
        <end position="91"/>
    </location>
</feature>
<keyword evidence="4 7" id="KW-0812">Transmembrane</keyword>
<gene>
    <name evidence="9" type="ORF">FFV09_12985</name>
</gene>
<dbReference type="OrthoDB" id="9804353at2"/>
<organism evidence="9 10">
    <name type="scientific">Saccharibacillus brassicae</name>
    <dbReference type="NCBI Taxonomy" id="2583377"/>
    <lineage>
        <taxon>Bacteria</taxon>
        <taxon>Bacillati</taxon>
        <taxon>Bacillota</taxon>
        <taxon>Bacilli</taxon>
        <taxon>Bacillales</taxon>
        <taxon>Paenibacillaceae</taxon>
        <taxon>Saccharibacillus</taxon>
    </lineage>
</organism>
<protein>
    <submittedName>
        <fullName evidence="9">ABC transporter permease</fullName>
    </submittedName>
</protein>
<dbReference type="GO" id="GO:0005886">
    <property type="term" value="C:plasma membrane"/>
    <property type="evidence" value="ECO:0007669"/>
    <property type="project" value="UniProtKB-SubCell"/>
</dbReference>
<keyword evidence="5 7" id="KW-1133">Transmembrane helix</keyword>
<dbReference type="CDD" id="cd06261">
    <property type="entry name" value="TM_PBP2"/>
    <property type="match status" value="1"/>
</dbReference>
<evidence type="ECO:0000313" key="10">
    <source>
        <dbReference type="Proteomes" id="UP000316968"/>
    </source>
</evidence>
<dbReference type="PANTHER" id="PTHR30151">
    <property type="entry name" value="ALKANE SULFONATE ABC TRANSPORTER-RELATED, MEMBRANE SUBUNIT"/>
    <property type="match status" value="1"/>
</dbReference>
<evidence type="ECO:0000256" key="2">
    <source>
        <dbReference type="ARBA" id="ARBA00022448"/>
    </source>
</evidence>
<evidence type="ECO:0000256" key="4">
    <source>
        <dbReference type="ARBA" id="ARBA00022692"/>
    </source>
</evidence>
<feature type="domain" description="ABC transmembrane type-1" evidence="8">
    <location>
        <begin position="63"/>
        <end position="243"/>
    </location>
</feature>
<dbReference type="Gene3D" id="1.10.3720.10">
    <property type="entry name" value="MetI-like"/>
    <property type="match status" value="1"/>
</dbReference>
<dbReference type="SUPFAM" id="SSF161098">
    <property type="entry name" value="MetI-like"/>
    <property type="match status" value="1"/>
</dbReference>
<feature type="transmembrane region" description="Helical" evidence="7">
    <location>
        <begin position="181"/>
        <end position="205"/>
    </location>
</feature>
<evidence type="ECO:0000256" key="1">
    <source>
        <dbReference type="ARBA" id="ARBA00004651"/>
    </source>
</evidence>
<feature type="transmembrane region" description="Helical" evidence="7">
    <location>
        <begin position="129"/>
        <end position="149"/>
    </location>
</feature>
<keyword evidence="3" id="KW-1003">Cell membrane</keyword>
<evidence type="ECO:0000256" key="5">
    <source>
        <dbReference type="ARBA" id="ARBA00022989"/>
    </source>
</evidence>
<evidence type="ECO:0000256" key="6">
    <source>
        <dbReference type="ARBA" id="ARBA00023136"/>
    </source>
</evidence>
<dbReference type="InterPro" id="IPR000515">
    <property type="entry name" value="MetI-like"/>
</dbReference>
<keyword evidence="2 7" id="KW-0813">Transport</keyword>
<dbReference type="AlphaFoldDB" id="A0A4Y6UYS4"/>
<dbReference type="PROSITE" id="PS50928">
    <property type="entry name" value="ABC_TM1"/>
    <property type="match status" value="1"/>
</dbReference>
<evidence type="ECO:0000256" key="7">
    <source>
        <dbReference type="RuleBase" id="RU363032"/>
    </source>
</evidence>
<comment type="subcellular location">
    <subcellularLocation>
        <location evidence="1 7">Cell membrane</location>
        <topology evidence="1 7">Multi-pass membrane protein</topology>
    </subcellularLocation>
</comment>
<keyword evidence="10" id="KW-1185">Reference proteome</keyword>
<proteinExistence type="inferred from homology"/>
<keyword evidence="6 7" id="KW-0472">Membrane</keyword>
<comment type="similarity">
    <text evidence="7">Belongs to the binding-protein-dependent transport system permease family.</text>
</comment>
<evidence type="ECO:0000313" key="9">
    <source>
        <dbReference type="EMBL" id="QDH21678.1"/>
    </source>
</evidence>
<dbReference type="GO" id="GO:0055085">
    <property type="term" value="P:transmembrane transport"/>
    <property type="evidence" value="ECO:0007669"/>
    <property type="project" value="InterPro"/>
</dbReference>
<feature type="transmembrane region" description="Helical" evidence="7">
    <location>
        <begin position="225"/>
        <end position="246"/>
    </location>
</feature>